<dbReference type="InterPro" id="IPR017452">
    <property type="entry name" value="GPCR_Rhodpsn_7TM"/>
</dbReference>
<sequence length="339" mass="39045">MTSLPINTSCNSNVTCSTMMPFKMAMTWLYATIFVVGLPGNILVILTIIRVKQLRNVRNGFIANLAVSDLINILWCLPTSLVSLYVPWPYGRFVCKYIFPISDVVIANTIFTMMQITVDRYRAICYPFSRKVSFKTTLYIIIVTWIFSYICFGLPLVGSFEISSGYWVKKSCNLNLKNAEKIAHRILLFVILFIIPFIVVLFCILHMRRGLSNMLKLTNGSLGKMQLVYRTQKNKKILKVLLIIFSSFTFCIFPIQVLLIDNVFKGPISKWKYASIVYQIAIALLFFNSIMNPIILYALSTDFRQGYRKLLICFTDKRGNNEKVEQKNFKKMLPLVPPF</sequence>
<proteinExistence type="predicted"/>
<dbReference type="PANTHER" id="PTHR45695">
    <property type="entry name" value="LEUCOKININ RECEPTOR-RELATED"/>
    <property type="match status" value="1"/>
</dbReference>
<dbReference type="SUPFAM" id="SSF81321">
    <property type="entry name" value="Family A G protein-coupled receptor-like"/>
    <property type="match status" value="1"/>
</dbReference>
<accession>A0ABM4CX15</accession>
<keyword evidence="4" id="KW-0297">G-protein coupled receptor</keyword>
<keyword evidence="7" id="KW-0807">Transducer</keyword>
<dbReference type="PANTHER" id="PTHR45695:SF9">
    <property type="entry name" value="LEUCOKININ RECEPTOR"/>
    <property type="match status" value="1"/>
</dbReference>
<dbReference type="Proteomes" id="UP001652625">
    <property type="component" value="Chromosome 11"/>
</dbReference>
<evidence type="ECO:0000259" key="9">
    <source>
        <dbReference type="PROSITE" id="PS50262"/>
    </source>
</evidence>
<evidence type="ECO:0000256" key="1">
    <source>
        <dbReference type="ARBA" id="ARBA00004141"/>
    </source>
</evidence>
<evidence type="ECO:0000313" key="11">
    <source>
        <dbReference type="RefSeq" id="XP_065666483.1"/>
    </source>
</evidence>
<dbReference type="SMART" id="SM01381">
    <property type="entry name" value="7TM_GPCR_Srsx"/>
    <property type="match status" value="1"/>
</dbReference>
<evidence type="ECO:0000256" key="4">
    <source>
        <dbReference type="ARBA" id="ARBA00023040"/>
    </source>
</evidence>
<dbReference type="PRINTS" id="PR00237">
    <property type="entry name" value="GPCRRHODOPSN"/>
</dbReference>
<name>A0ABM4CX15_HYDVU</name>
<evidence type="ECO:0000256" key="7">
    <source>
        <dbReference type="ARBA" id="ARBA00023224"/>
    </source>
</evidence>
<keyword evidence="10" id="KW-1185">Reference proteome</keyword>
<dbReference type="PROSITE" id="PS50262">
    <property type="entry name" value="G_PROTEIN_RECEP_F1_2"/>
    <property type="match status" value="1"/>
</dbReference>
<feature type="transmembrane region" description="Helical" evidence="8">
    <location>
        <begin position="138"/>
        <end position="162"/>
    </location>
</feature>
<dbReference type="GeneID" id="105844499"/>
<feature type="transmembrane region" description="Helical" evidence="8">
    <location>
        <begin position="97"/>
        <end position="118"/>
    </location>
</feature>
<keyword evidence="2 8" id="KW-0812">Transmembrane</keyword>
<keyword evidence="3 8" id="KW-1133">Transmembrane helix</keyword>
<evidence type="ECO:0000313" key="10">
    <source>
        <dbReference type="Proteomes" id="UP001652625"/>
    </source>
</evidence>
<dbReference type="RefSeq" id="XP_065666483.1">
    <property type="nucleotide sequence ID" value="XM_065810411.1"/>
</dbReference>
<evidence type="ECO:0000256" key="6">
    <source>
        <dbReference type="ARBA" id="ARBA00023170"/>
    </source>
</evidence>
<feature type="transmembrane region" description="Helical" evidence="8">
    <location>
        <begin position="276"/>
        <end position="299"/>
    </location>
</feature>
<feature type="transmembrane region" description="Helical" evidence="8">
    <location>
        <begin position="240"/>
        <end position="264"/>
    </location>
</feature>
<evidence type="ECO:0000256" key="3">
    <source>
        <dbReference type="ARBA" id="ARBA00022989"/>
    </source>
</evidence>
<dbReference type="Gene3D" id="1.20.1070.10">
    <property type="entry name" value="Rhodopsin 7-helix transmembrane proteins"/>
    <property type="match status" value="1"/>
</dbReference>
<gene>
    <name evidence="11" type="primary">LOC105844499</name>
</gene>
<feature type="transmembrane region" description="Helical" evidence="8">
    <location>
        <begin position="182"/>
        <end position="205"/>
    </location>
</feature>
<reference evidence="11" key="1">
    <citation type="submission" date="2025-08" db="UniProtKB">
        <authorList>
            <consortium name="RefSeq"/>
        </authorList>
    </citation>
    <scope>IDENTIFICATION</scope>
</reference>
<evidence type="ECO:0000256" key="8">
    <source>
        <dbReference type="SAM" id="Phobius"/>
    </source>
</evidence>
<feature type="domain" description="G-protein coupled receptors family 1 profile" evidence="9">
    <location>
        <begin position="40"/>
        <end position="296"/>
    </location>
</feature>
<dbReference type="InterPro" id="IPR000276">
    <property type="entry name" value="GPCR_Rhodpsn"/>
</dbReference>
<dbReference type="CDD" id="cd00637">
    <property type="entry name" value="7tm_classA_rhodopsin-like"/>
    <property type="match status" value="1"/>
</dbReference>
<evidence type="ECO:0000256" key="5">
    <source>
        <dbReference type="ARBA" id="ARBA00023136"/>
    </source>
</evidence>
<keyword evidence="5 8" id="KW-0472">Membrane</keyword>
<protein>
    <submittedName>
        <fullName evidence="11">Neuropeptide FF receptor 2</fullName>
    </submittedName>
</protein>
<feature type="transmembrane region" description="Helical" evidence="8">
    <location>
        <begin position="61"/>
        <end position="85"/>
    </location>
</feature>
<feature type="transmembrane region" description="Helical" evidence="8">
    <location>
        <begin position="28"/>
        <end position="49"/>
    </location>
</feature>
<organism evidence="10 11">
    <name type="scientific">Hydra vulgaris</name>
    <name type="common">Hydra</name>
    <name type="synonym">Hydra attenuata</name>
    <dbReference type="NCBI Taxonomy" id="6087"/>
    <lineage>
        <taxon>Eukaryota</taxon>
        <taxon>Metazoa</taxon>
        <taxon>Cnidaria</taxon>
        <taxon>Hydrozoa</taxon>
        <taxon>Hydroidolina</taxon>
        <taxon>Anthoathecata</taxon>
        <taxon>Aplanulata</taxon>
        <taxon>Hydridae</taxon>
        <taxon>Hydra</taxon>
    </lineage>
</organism>
<dbReference type="Pfam" id="PF00001">
    <property type="entry name" value="7tm_1"/>
    <property type="match status" value="1"/>
</dbReference>
<keyword evidence="6 11" id="KW-0675">Receptor</keyword>
<comment type="subcellular location">
    <subcellularLocation>
        <location evidence="1">Membrane</location>
        <topology evidence="1">Multi-pass membrane protein</topology>
    </subcellularLocation>
</comment>
<evidence type="ECO:0000256" key="2">
    <source>
        <dbReference type="ARBA" id="ARBA00022692"/>
    </source>
</evidence>